<dbReference type="EMBL" id="SMKO01000020">
    <property type="protein sequence ID" value="TDD08738.1"/>
    <property type="molecule type" value="Genomic_DNA"/>
</dbReference>
<comment type="caution">
    <text evidence="3">The sequence shown here is derived from an EMBL/GenBank/DDBJ whole genome shotgun (WGS) entry which is preliminary data.</text>
</comment>
<name>A0A4R4VRX8_9ACTN</name>
<sequence>MRRDAADIAGGPNCELSLVQGRRKFVEFGASRRPDLPHVRSPRPDEHPSM</sequence>
<evidence type="ECO:0000313" key="3">
    <source>
        <dbReference type="EMBL" id="TDD08738.1"/>
    </source>
</evidence>
<gene>
    <name evidence="3" type="ORF">E1292_11085</name>
</gene>
<evidence type="ECO:0000256" key="1">
    <source>
        <dbReference type="SAM" id="MobiDB-lite"/>
    </source>
</evidence>
<evidence type="ECO:0000313" key="4">
    <source>
        <dbReference type="Proteomes" id="UP000295258"/>
    </source>
</evidence>
<dbReference type="InterPro" id="IPR025983">
    <property type="entry name" value="Cys_rich_CPCC"/>
</dbReference>
<dbReference type="Pfam" id="PF14206">
    <property type="entry name" value="Cys_rich_CPCC"/>
    <property type="match status" value="1"/>
</dbReference>
<dbReference type="Proteomes" id="UP000295258">
    <property type="component" value="Unassembled WGS sequence"/>
</dbReference>
<protein>
    <recommendedName>
        <fullName evidence="2">Cysteine-rich CPCC domain-containing protein</fullName>
    </recommendedName>
</protein>
<keyword evidence="4" id="KW-1185">Reference proteome</keyword>
<organism evidence="3 4">
    <name type="scientific">Nonomuraea deserti</name>
    <dbReference type="NCBI Taxonomy" id="1848322"/>
    <lineage>
        <taxon>Bacteria</taxon>
        <taxon>Bacillati</taxon>
        <taxon>Actinomycetota</taxon>
        <taxon>Actinomycetes</taxon>
        <taxon>Streptosporangiales</taxon>
        <taxon>Streptosporangiaceae</taxon>
        <taxon>Nonomuraea</taxon>
    </lineage>
</organism>
<feature type="domain" description="Cysteine-rich CPCC" evidence="2">
    <location>
        <begin position="4"/>
        <end position="46"/>
    </location>
</feature>
<accession>A0A4R4VRX8</accession>
<dbReference type="RefSeq" id="WP_132594824.1">
    <property type="nucleotide sequence ID" value="NZ_SMKO01000020.1"/>
</dbReference>
<reference evidence="3 4" key="1">
    <citation type="submission" date="2019-03" db="EMBL/GenBank/DDBJ databases">
        <title>Draft genome sequences of novel Actinobacteria.</title>
        <authorList>
            <person name="Sahin N."/>
            <person name="Ay H."/>
            <person name="Saygin H."/>
        </authorList>
    </citation>
    <scope>NUCLEOTIDE SEQUENCE [LARGE SCALE GENOMIC DNA]</scope>
    <source>
        <strain evidence="3 4">KC310</strain>
    </source>
</reference>
<evidence type="ECO:0000259" key="2">
    <source>
        <dbReference type="Pfam" id="PF14206"/>
    </source>
</evidence>
<dbReference type="AlphaFoldDB" id="A0A4R4VRX8"/>
<feature type="region of interest" description="Disordered" evidence="1">
    <location>
        <begin position="29"/>
        <end position="50"/>
    </location>
</feature>
<proteinExistence type="predicted"/>